<dbReference type="Gene3D" id="3.40.190.170">
    <property type="entry name" value="Bacterial extracellular solute-binding protein, family 7"/>
    <property type="match status" value="1"/>
</dbReference>
<keyword evidence="3" id="KW-1185">Reference proteome</keyword>
<gene>
    <name evidence="2" type="ORF">SAMN05421670_2387</name>
</gene>
<dbReference type="PANTHER" id="PTHR33376:SF5">
    <property type="entry name" value="EXTRACYTOPLASMIC SOLUTE RECEPTOR PROTEIN"/>
    <property type="match status" value="1"/>
</dbReference>
<dbReference type="RefSeq" id="WP_175496253.1">
    <property type="nucleotide sequence ID" value="NZ_FOXU01000004.1"/>
</dbReference>
<protein>
    <submittedName>
        <fullName evidence="2">C4-dicarboxylate-binding protein DctP</fullName>
    </submittedName>
</protein>
<keyword evidence="1" id="KW-0732">Signal</keyword>
<dbReference type="AlphaFoldDB" id="A0A1I5Z4K5"/>
<dbReference type="GO" id="GO:0055085">
    <property type="term" value="P:transmembrane transport"/>
    <property type="evidence" value="ECO:0007669"/>
    <property type="project" value="InterPro"/>
</dbReference>
<dbReference type="InterPro" id="IPR038404">
    <property type="entry name" value="TRAP_DctP_sf"/>
</dbReference>
<evidence type="ECO:0000313" key="3">
    <source>
        <dbReference type="Proteomes" id="UP000198734"/>
    </source>
</evidence>
<reference evidence="3" key="1">
    <citation type="submission" date="2016-10" db="EMBL/GenBank/DDBJ databases">
        <authorList>
            <person name="Varghese N."/>
            <person name="Submissions S."/>
        </authorList>
    </citation>
    <scope>NUCLEOTIDE SEQUENCE [LARGE SCALE GENOMIC DNA]</scope>
    <source>
        <strain evidence="3">DSM 11706</strain>
    </source>
</reference>
<name>A0A1I5Z4K5_9BACI</name>
<dbReference type="EMBL" id="FOXU01000004">
    <property type="protein sequence ID" value="SFQ51380.1"/>
    <property type="molecule type" value="Genomic_DNA"/>
</dbReference>
<dbReference type="STRING" id="126156.SAMN05421670_2387"/>
<dbReference type="PROSITE" id="PS51257">
    <property type="entry name" value="PROKAR_LIPOPROTEIN"/>
    <property type="match status" value="1"/>
</dbReference>
<dbReference type="NCBIfam" id="NF037995">
    <property type="entry name" value="TRAP_S1"/>
    <property type="match status" value="1"/>
</dbReference>
<dbReference type="Pfam" id="PF03480">
    <property type="entry name" value="DctP"/>
    <property type="match status" value="1"/>
</dbReference>
<evidence type="ECO:0000256" key="1">
    <source>
        <dbReference type="ARBA" id="ARBA00022729"/>
    </source>
</evidence>
<evidence type="ECO:0000313" key="2">
    <source>
        <dbReference type="EMBL" id="SFQ51380.1"/>
    </source>
</evidence>
<accession>A0A1I5Z4K5</accession>
<dbReference type="InterPro" id="IPR018389">
    <property type="entry name" value="DctP_fam"/>
</dbReference>
<dbReference type="Proteomes" id="UP000198734">
    <property type="component" value="Unassembled WGS sequence"/>
</dbReference>
<proteinExistence type="predicted"/>
<dbReference type="PANTHER" id="PTHR33376">
    <property type="match status" value="1"/>
</dbReference>
<organism evidence="2 3">
    <name type="scientific">Psychrobacillus psychrotolerans</name>
    <dbReference type="NCBI Taxonomy" id="126156"/>
    <lineage>
        <taxon>Bacteria</taxon>
        <taxon>Bacillati</taxon>
        <taxon>Bacillota</taxon>
        <taxon>Bacilli</taxon>
        <taxon>Bacillales</taxon>
        <taxon>Bacillaceae</taxon>
        <taxon>Psychrobacillus</taxon>
    </lineage>
</organism>
<sequence>MRIKSVWKIIIIGLLIGLLSACNSSAKSDSKGTHEIVMTHELPESFHKHKYMEKFKEIVEEKSEGRLEVKIYPAATLFKDGEAVEALGTGAVQMVWPVSSHFESLSESYGIAGLPFGVTDERMANEEFRNQLTTNLNGYVEEKGVKVLGLLRTAESIFLAKDVELKSIKDFKNMKIRTVSGHVASDMLESVGSTAISMPSTELATSLSQGAIDGVNTSPDGWKDVVGSAAKYGYVVPDMQIFTYSMATDAAWFNELPSDLKEIITEAADEIIVEQWKETKQLDEKYINEVVADYGTINYATDEDVKAWEKEMEKVYAKFEKRQPEAYKEFMKLINQ</sequence>
<dbReference type="SUPFAM" id="SSF53850">
    <property type="entry name" value="Periplasmic binding protein-like II"/>
    <property type="match status" value="1"/>
</dbReference>